<proteinExistence type="predicted"/>
<dbReference type="Pfam" id="PF00691">
    <property type="entry name" value="OmpA"/>
    <property type="match status" value="1"/>
</dbReference>
<dbReference type="eggNOG" id="COG2885">
    <property type="taxonomic scope" value="Bacteria"/>
</dbReference>
<dbReference type="PANTHER" id="PTHR30329:SF21">
    <property type="entry name" value="LIPOPROTEIN YIAD-RELATED"/>
    <property type="match status" value="1"/>
</dbReference>
<feature type="domain" description="OmpA-like" evidence="5">
    <location>
        <begin position="175"/>
        <end position="292"/>
    </location>
</feature>
<keyword evidence="3" id="KW-0998">Cell outer membrane</keyword>
<comment type="subcellular location">
    <subcellularLocation>
        <location evidence="1">Cell outer membrane</location>
    </subcellularLocation>
</comment>
<evidence type="ECO:0000259" key="5">
    <source>
        <dbReference type="PROSITE" id="PS51123"/>
    </source>
</evidence>
<comment type="caution">
    <text evidence="6">The sequence shown here is derived from an EMBL/GenBank/DDBJ whole genome shotgun (WGS) entry which is preliminary data.</text>
</comment>
<accession>A0A059G6H0</accession>
<dbReference type="Gene3D" id="3.30.1330.60">
    <property type="entry name" value="OmpA-like domain"/>
    <property type="match status" value="1"/>
</dbReference>
<evidence type="ECO:0000313" key="7">
    <source>
        <dbReference type="Proteomes" id="UP000024942"/>
    </source>
</evidence>
<evidence type="ECO:0000256" key="4">
    <source>
        <dbReference type="PROSITE-ProRule" id="PRU00473"/>
    </source>
</evidence>
<keyword evidence="2 4" id="KW-0472">Membrane</keyword>
<gene>
    <name evidence="6" type="ORF">HOC_11548</name>
</gene>
<dbReference type="PATRIC" id="fig|1280953.3.peg.2328"/>
<dbReference type="Proteomes" id="UP000024942">
    <property type="component" value="Unassembled WGS sequence"/>
</dbReference>
<dbReference type="InterPro" id="IPR036737">
    <property type="entry name" value="OmpA-like_sf"/>
</dbReference>
<sequence length="292" mass="30301">MVKMDQFLRVGVASTALLGLVACGGDKAAEVAAAPAVDGLECVTLPEGMYVFENGKFSATAAAPPQSQSQAPAQATRAASGWVGDIEDAFSAAGYTWLDFVARENIGVVTGVAPDEDTKRRALEAATTAIMADPTGGTEINLVVDGISVAEGEPGPGASVAALARGGISQDACQQALNETMEGQKIQFPTNRGDISPVSMGLLDAVAGIAMLCDDFTVEVGSHTDSRGSDEYNLVLSQKRADAVKHYLEEKGVSTEQLTAVGYGEGVPLDTADNAEAWGRNSRTEFKISRQP</sequence>
<dbReference type="AlphaFoldDB" id="A0A059G6H0"/>
<evidence type="ECO:0000256" key="1">
    <source>
        <dbReference type="ARBA" id="ARBA00004442"/>
    </source>
</evidence>
<dbReference type="RefSeq" id="WP_035538671.1">
    <property type="nucleotide sequence ID" value="NZ_ARYL01000016.1"/>
</dbReference>
<evidence type="ECO:0000256" key="3">
    <source>
        <dbReference type="ARBA" id="ARBA00023237"/>
    </source>
</evidence>
<dbReference type="EMBL" id="ARYL01000016">
    <property type="protein sequence ID" value="KDA02195.1"/>
    <property type="molecule type" value="Genomic_DNA"/>
</dbReference>
<evidence type="ECO:0000313" key="6">
    <source>
        <dbReference type="EMBL" id="KDA02195.1"/>
    </source>
</evidence>
<dbReference type="SUPFAM" id="SSF103088">
    <property type="entry name" value="OmpA-like"/>
    <property type="match status" value="1"/>
</dbReference>
<dbReference type="PRINTS" id="PR01021">
    <property type="entry name" value="OMPADOMAIN"/>
</dbReference>
<reference evidence="6 7" key="1">
    <citation type="journal article" date="2014" name="Antonie Van Leeuwenhoek">
        <title>Hyphomonas beringensis sp. nov. and Hyphomonas chukchiensis sp. nov., isolated from surface seawater of the Bering Sea and Chukchi Sea.</title>
        <authorList>
            <person name="Li C."/>
            <person name="Lai Q."/>
            <person name="Li G."/>
            <person name="Dong C."/>
            <person name="Wang J."/>
            <person name="Liao Y."/>
            <person name="Shao Z."/>
        </authorList>
    </citation>
    <scope>NUCLEOTIDE SEQUENCE [LARGE SCALE GENOMIC DNA]</scope>
    <source>
        <strain evidence="6 7">SCH89</strain>
    </source>
</reference>
<dbReference type="GO" id="GO:0009279">
    <property type="term" value="C:cell outer membrane"/>
    <property type="evidence" value="ECO:0007669"/>
    <property type="project" value="UniProtKB-SubCell"/>
</dbReference>
<keyword evidence="7" id="KW-1185">Reference proteome</keyword>
<dbReference type="InterPro" id="IPR006665">
    <property type="entry name" value="OmpA-like"/>
</dbReference>
<evidence type="ECO:0000256" key="2">
    <source>
        <dbReference type="ARBA" id="ARBA00023136"/>
    </source>
</evidence>
<dbReference type="InterPro" id="IPR050330">
    <property type="entry name" value="Bact_OuterMem_StrucFunc"/>
</dbReference>
<protein>
    <submittedName>
        <fullName evidence="6">OmpA family protein</fullName>
    </submittedName>
</protein>
<dbReference type="CDD" id="cd07185">
    <property type="entry name" value="OmpA_C-like"/>
    <property type="match status" value="1"/>
</dbReference>
<dbReference type="PROSITE" id="PS51123">
    <property type="entry name" value="OMPA_2"/>
    <property type="match status" value="1"/>
</dbReference>
<name>A0A059G6H0_9PROT</name>
<dbReference type="PROSITE" id="PS51257">
    <property type="entry name" value="PROKAR_LIPOPROTEIN"/>
    <property type="match status" value="1"/>
</dbReference>
<dbReference type="STRING" id="1280953.HOC_11548"/>
<dbReference type="PANTHER" id="PTHR30329">
    <property type="entry name" value="STATOR ELEMENT OF FLAGELLAR MOTOR COMPLEX"/>
    <property type="match status" value="1"/>
</dbReference>
<dbReference type="InterPro" id="IPR006664">
    <property type="entry name" value="OMP_bac"/>
</dbReference>
<organism evidence="6 7">
    <name type="scientific">Hyphomonas oceanitis SCH89</name>
    <dbReference type="NCBI Taxonomy" id="1280953"/>
    <lineage>
        <taxon>Bacteria</taxon>
        <taxon>Pseudomonadati</taxon>
        <taxon>Pseudomonadota</taxon>
        <taxon>Alphaproteobacteria</taxon>
        <taxon>Hyphomonadales</taxon>
        <taxon>Hyphomonadaceae</taxon>
        <taxon>Hyphomonas</taxon>
    </lineage>
</organism>
<dbReference type="OrthoDB" id="5525824at2"/>